<sequence>MQNGSVCDRIGNISLVQVDISLGKLTNGPPDADMPGFVIPVEGKPDEFVVGIKRRVVLVRWDGEDGTAEELKTLSELDKHSPDNRINDAKCDPRGRLFVGTMGHEYEPGKFHLKKGSLYRVEGDGRTTRLVDNVIKVDPNAGKLLQKVPTPALQTTSATFGGPNFDILYVTSACMNRGVEQLPPAGSTFEVTGLGVRGHPNVSFALKDNMPCGCSLNL</sequence>
<organism evidence="3 4">
    <name type="scientific">Leptidea sinapis</name>
    <dbReference type="NCBI Taxonomy" id="189913"/>
    <lineage>
        <taxon>Eukaryota</taxon>
        <taxon>Metazoa</taxon>
        <taxon>Ecdysozoa</taxon>
        <taxon>Arthropoda</taxon>
        <taxon>Hexapoda</taxon>
        <taxon>Insecta</taxon>
        <taxon>Pterygota</taxon>
        <taxon>Neoptera</taxon>
        <taxon>Endopterygota</taxon>
        <taxon>Lepidoptera</taxon>
        <taxon>Glossata</taxon>
        <taxon>Ditrysia</taxon>
        <taxon>Papilionoidea</taxon>
        <taxon>Pieridae</taxon>
        <taxon>Dismorphiinae</taxon>
        <taxon>Leptidea</taxon>
    </lineage>
</organism>
<dbReference type="EMBL" id="FZQP02000227">
    <property type="protein sequence ID" value="VVC88063.1"/>
    <property type="molecule type" value="Genomic_DNA"/>
</dbReference>
<gene>
    <name evidence="3" type="ORF">LSINAPIS_LOCUS1523</name>
</gene>
<dbReference type="PANTHER" id="PTHR10907">
    <property type="entry name" value="REGUCALCIN"/>
    <property type="match status" value="1"/>
</dbReference>
<proteinExistence type="inferred from homology"/>
<dbReference type="AlphaFoldDB" id="A0A5E4PSK6"/>
<feature type="domain" description="SMP-30/Gluconolactonase/LRE-like region" evidence="2">
    <location>
        <begin position="33"/>
        <end position="134"/>
    </location>
</feature>
<evidence type="ECO:0000313" key="3">
    <source>
        <dbReference type="EMBL" id="VVC88063.1"/>
    </source>
</evidence>
<dbReference type="GO" id="GO:0004341">
    <property type="term" value="F:gluconolactonase activity"/>
    <property type="evidence" value="ECO:0007669"/>
    <property type="project" value="TreeGrafter"/>
</dbReference>
<dbReference type="Proteomes" id="UP000324832">
    <property type="component" value="Unassembled WGS sequence"/>
</dbReference>
<evidence type="ECO:0000256" key="1">
    <source>
        <dbReference type="ARBA" id="ARBA00008853"/>
    </source>
</evidence>
<evidence type="ECO:0000259" key="2">
    <source>
        <dbReference type="Pfam" id="PF08450"/>
    </source>
</evidence>
<accession>A0A5E4PSK6</accession>
<dbReference type="GO" id="GO:0019853">
    <property type="term" value="P:L-ascorbic acid biosynthetic process"/>
    <property type="evidence" value="ECO:0007669"/>
    <property type="project" value="TreeGrafter"/>
</dbReference>
<protein>
    <recommendedName>
        <fullName evidence="2">SMP-30/Gluconolactonase/LRE-like region domain-containing protein</fullName>
    </recommendedName>
</protein>
<dbReference type="Pfam" id="PF08450">
    <property type="entry name" value="SGL"/>
    <property type="match status" value="1"/>
</dbReference>
<name>A0A5E4PSK6_9NEOP</name>
<reference evidence="3 4" key="1">
    <citation type="submission" date="2017-07" db="EMBL/GenBank/DDBJ databases">
        <authorList>
            <person name="Talla V."/>
            <person name="Backstrom N."/>
        </authorList>
    </citation>
    <scope>NUCLEOTIDE SEQUENCE [LARGE SCALE GENOMIC DNA]</scope>
</reference>
<comment type="similarity">
    <text evidence="1">Belongs to the SMP-30/CGR1 family.</text>
</comment>
<dbReference type="InterPro" id="IPR011042">
    <property type="entry name" value="6-blade_b-propeller_TolB-like"/>
</dbReference>
<dbReference type="SUPFAM" id="SSF63829">
    <property type="entry name" value="Calcium-dependent phosphotriesterase"/>
    <property type="match status" value="1"/>
</dbReference>
<keyword evidence="4" id="KW-1185">Reference proteome</keyword>
<dbReference type="GO" id="GO:0005509">
    <property type="term" value="F:calcium ion binding"/>
    <property type="evidence" value="ECO:0007669"/>
    <property type="project" value="TreeGrafter"/>
</dbReference>
<evidence type="ECO:0000313" key="4">
    <source>
        <dbReference type="Proteomes" id="UP000324832"/>
    </source>
</evidence>
<dbReference type="PANTHER" id="PTHR10907:SF66">
    <property type="entry name" value="MIP34848P1-RELATED"/>
    <property type="match status" value="1"/>
</dbReference>
<dbReference type="Gene3D" id="2.120.10.30">
    <property type="entry name" value="TolB, C-terminal domain"/>
    <property type="match status" value="2"/>
</dbReference>
<dbReference type="InterPro" id="IPR013658">
    <property type="entry name" value="SGL"/>
</dbReference>